<sequence length="76" mass="8780">MTIPRPLAWLWEGWKRVSHAIGLAVSVVVLALFWLVVIGCYAIVFRIIRLFQKTETPASYWRDLAPENSESLLHPF</sequence>
<dbReference type="AlphaFoldDB" id="A0A0S1SRC5"/>
<accession>A0A0S1SMF0</accession>
<keyword evidence="1" id="KW-1133">Transmembrane helix</keyword>
<accession>A0A0S1SYV2</accession>
<organism evidence="2 3">
    <name type="scientific">Candidatus Peribacter riflensis</name>
    <dbReference type="NCBI Taxonomy" id="1735162"/>
    <lineage>
        <taxon>Bacteria</taxon>
        <taxon>Candidatus Peregrinibacteriota</taxon>
        <taxon>Candidatus Peribacteria</taxon>
        <taxon>Candidatus Peribacterales</taxon>
        <taxon>Candidatus Peribacteraceae</taxon>
        <taxon>Candidatus Peribacter</taxon>
    </lineage>
</organism>
<keyword evidence="1" id="KW-0472">Membrane</keyword>
<dbReference type="Proteomes" id="UP000069135">
    <property type="component" value="Chromosome"/>
</dbReference>
<proteinExistence type="predicted"/>
<name>A0A0S1SRC5_9BACT</name>
<feature type="transmembrane region" description="Helical" evidence="1">
    <location>
        <begin position="20"/>
        <end position="44"/>
    </location>
</feature>
<accession>A0A0S1SIF2</accession>
<evidence type="ECO:0000313" key="3">
    <source>
        <dbReference type="Proteomes" id="UP000069135"/>
    </source>
</evidence>
<dbReference type="EMBL" id="CP013065">
    <property type="protein sequence ID" value="ALM13536.1"/>
    <property type="molecule type" value="Genomic_DNA"/>
</dbReference>
<accession>A0A0S1SUZ5</accession>
<dbReference type="KEGG" id="prf:PeribacterA2_0868"/>
<reference evidence="3" key="1">
    <citation type="submission" date="2015-10" db="EMBL/GenBank/DDBJ databases">
        <title>Analysis of five complete genome sequences for members of the class Peribacteria in the recently recognized Peregrinibacteria bacterial phylum.</title>
        <authorList>
            <person name="Anantharaman K."/>
            <person name="Brown C.T."/>
            <person name="Burstein D."/>
            <person name="Castelle C.J."/>
            <person name="Probst A.J."/>
            <person name="Thomas B.C."/>
            <person name="Williams K.H."/>
            <person name="Banfield J.F."/>
        </authorList>
    </citation>
    <scope>NUCLEOTIDE SEQUENCE [LARGE SCALE GENOMIC DNA]</scope>
</reference>
<protein>
    <submittedName>
        <fullName evidence="2">Uncharacterized protein</fullName>
    </submittedName>
</protein>
<reference evidence="2 3" key="2">
    <citation type="journal article" date="2016" name="PeerJ">
        <title>Analysis of five complete genome sequences for members of the class Peribacteria in the recently recognized Peregrinibacteria bacterial phylum.</title>
        <authorList>
            <person name="Anantharaman K."/>
            <person name="Brown C.T."/>
            <person name="Burstein D."/>
            <person name="Castelle C.J."/>
            <person name="Probst A.J."/>
            <person name="Thomas B.C."/>
            <person name="Williams K.H."/>
            <person name="Banfield J.F."/>
        </authorList>
    </citation>
    <scope>NUCLEOTIDE SEQUENCE [LARGE SCALE GENOMIC DNA]</scope>
    <source>
        <strain evidence="2">RIFOXYD1_FULL_PER-ii_59_16</strain>
    </source>
</reference>
<dbReference type="STRING" id="1735162.PeribacterB2_0870"/>
<accession>A0A0S1SRC5</accession>
<evidence type="ECO:0000256" key="1">
    <source>
        <dbReference type="SAM" id="Phobius"/>
    </source>
</evidence>
<keyword evidence="1" id="KW-0812">Transmembrane</keyword>
<gene>
    <name evidence="2" type="ORF">PeribacterD1_0868</name>
</gene>
<evidence type="ECO:0000313" key="2">
    <source>
        <dbReference type="EMBL" id="ALM13536.1"/>
    </source>
</evidence>